<dbReference type="AlphaFoldDB" id="F4RHI0"/>
<dbReference type="KEGG" id="mlr:MELLADRAFT_84951"/>
<evidence type="ECO:0008006" key="3">
    <source>
        <dbReference type="Google" id="ProtNLM"/>
    </source>
</evidence>
<dbReference type="Proteomes" id="UP000001072">
    <property type="component" value="Unassembled WGS sequence"/>
</dbReference>
<dbReference type="EMBL" id="GL883101">
    <property type="protein sequence ID" value="EGG08356.1"/>
    <property type="molecule type" value="Genomic_DNA"/>
</dbReference>
<accession>F4RHI0</accession>
<dbReference type="VEuPathDB" id="FungiDB:MELLADRAFT_84951"/>
<dbReference type="GeneID" id="18933678"/>
<reference evidence="2" key="1">
    <citation type="journal article" date="2011" name="Proc. Natl. Acad. Sci. U.S.A.">
        <title>Obligate biotrophy features unraveled by the genomic analysis of rust fungi.</title>
        <authorList>
            <person name="Duplessis S."/>
            <person name="Cuomo C.A."/>
            <person name="Lin Y.-C."/>
            <person name="Aerts A."/>
            <person name="Tisserant E."/>
            <person name="Veneault-Fourrey C."/>
            <person name="Joly D.L."/>
            <person name="Hacquard S."/>
            <person name="Amselem J."/>
            <person name="Cantarel B.L."/>
            <person name="Chiu R."/>
            <person name="Coutinho P.M."/>
            <person name="Feau N."/>
            <person name="Field M."/>
            <person name="Frey P."/>
            <person name="Gelhaye E."/>
            <person name="Goldberg J."/>
            <person name="Grabherr M.G."/>
            <person name="Kodira C.D."/>
            <person name="Kohler A."/>
            <person name="Kuees U."/>
            <person name="Lindquist E.A."/>
            <person name="Lucas S.M."/>
            <person name="Mago R."/>
            <person name="Mauceli E."/>
            <person name="Morin E."/>
            <person name="Murat C."/>
            <person name="Pangilinan J.L."/>
            <person name="Park R."/>
            <person name="Pearson M."/>
            <person name="Quesneville H."/>
            <person name="Rouhier N."/>
            <person name="Sakthikumar S."/>
            <person name="Salamov A.A."/>
            <person name="Schmutz J."/>
            <person name="Selles B."/>
            <person name="Shapiro H."/>
            <person name="Tanguay P."/>
            <person name="Tuskan G.A."/>
            <person name="Henrissat B."/>
            <person name="Van de Peer Y."/>
            <person name="Rouze P."/>
            <person name="Ellis J.G."/>
            <person name="Dodds P.N."/>
            <person name="Schein J.E."/>
            <person name="Zhong S."/>
            <person name="Hamelin R.C."/>
            <person name="Grigoriev I.V."/>
            <person name="Szabo L.J."/>
            <person name="Martin F."/>
        </authorList>
    </citation>
    <scope>NUCLEOTIDE SEQUENCE [LARGE SCALE GENOMIC DNA]</scope>
    <source>
        <strain evidence="2">98AG31 / pathotype 3-4-7</strain>
    </source>
</reference>
<dbReference type="Gene3D" id="3.80.10.10">
    <property type="entry name" value="Ribonuclease Inhibitor"/>
    <property type="match status" value="1"/>
</dbReference>
<dbReference type="InterPro" id="IPR032675">
    <property type="entry name" value="LRR_dom_sf"/>
</dbReference>
<evidence type="ECO:0000313" key="2">
    <source>
        <dbReference type="Proteomes" id="UP000001072"/>
    </source>
</evidence>
<evidence type="ECO:0000313" key="1">
    <source>
        <dbReference type="EMBL" id="EGG08356.1"/>
    </source>
</evidence>
<protein>
    <recommendedName>
        <fullName evidence="3">F-box domain-containing protein</fullName>
    </recommendedName>
</protein>
<gene>
    <name evidence="1" type="ORF">MELLADRAFT_84951</name>
</gene>
<proteinExistence type="predicted"/>
<dbReference type="SUPFAM" id="SSF52047">
    <property type="entry name" value="RNI-like"/>
    <property type="match status" value="1"/>
</dbReference>
<sequence length="436" mass="49541">MVPKTQHAPRLPVEIIEIILSYFKDNAKTPSHFINTADRGYLKHVSLNSLLKMRVLGREWNNTIMSFIFRELDLRWPFLVLNLLKKQNQAFVNPGMHGLRRLSIGHIYYVHCGQVFPGDRGAQFDLHPHRFPAPVLYTPDVGRILDLCIHNLTELKLAFVGPVGFSEEMVHAATAASNLKVLIITSTLARRHENGSESIIARRIQHDSETLIAFLNQVPSLESLSLNFLSLESLHVSPGSLPNLQHLFFADDESNTHAIVNFCRLYAKNLKLLEYSPSGDANEAASVVFALWDSIEALSIDAFPSCIPQTMAVYNFSRLRILRCSYSHISPIELEWLQSPFFQNIEIFITNYAKSKKNWEEILAGFRANPSIRPTNLKHIIFISSSPSSIHDSELVHAFQEQRLTCHFRGPMTYTEVLEAEVWVKNQNAQTLTLAE</sequence>
<keyword evidence="2" id="KW-1185">Reference proteome</keyword>
<dbReference type="RefSeq" id="XP_007408554.1">
    <property type="nucleotide sequence ID" value="XM_007408492.1"/>
</dbReference>
<dbReference type="HOGENOM" id="CLU_032925_1_1_1"/>
<organism evidence="2">
    <name type="scientific">Melampsora larici-populina (strain 98AG31 / pathotype 3-4-7)</name>
    <name type="common">Poplar leaf rust fungus</name>
    <dbReference type="NCBI Taxonomy" id="747676"/>
    <lineage>
        <taxon>Eukaryota</taxon>
        <taxon>Fungi</taxon>
        <taxon>Dikarya</taxon>
        <taxon>Basidiomycota</taxon>
        <taxon>Pucciniomycotina</taxon>
        <taxon>Pucciniomycetes</taxon>
        <taxon>Pucciniales</taxon>
        <taxon>Melampsoraceae</taxon>
        <taxon>Melampsora</taxon>
    </lineage>
</organism>
<name>F4RHI0_MELLP</name>
<dbReference type="InParanoid" id="F4RHI0"/>